<dbReference type="GO" id="GO:0005886">
    <property type="term" value="C:plasma membrane"/>
    <property type="evidence" value="ECO:0007669"/>
    <property type="project" value="UniProtKB-SubCell"/>
</dbReference>
<feature type="transmembrane region" description="Helical" evidence="10">
    <location>
        <begin position="90"/>
        <end position="111"/>
    </location>
</feature>
<feature type="transmembrane region" description="Helical" evidence="10">
    <location>
        <begin position="20"/>
        <end position="42"/>
    </location>
</feature>
<comment type="subcellular location">
    <subcellularLocation>
        <location evidence="1">Cell membrane</location>
        <topology evidence="1">Multi-pass membrane protein</topology>
    </subcellularLocation>
</comment>
<keyword evidence="3" id="KW-0050">Antiport</keyword>
<feature type="transmembrane region" description="Helical" evidence="10">
    <location>
        <begin position="398"/>
        <end position="418"/>
    </location>
</feature>
<reference evidence="11" key="1">
    <citation type="submission" date="2016-10" db="EMBL/GenBank/DDBJ databases">
        <title>Sequence of Gallionella enrichment culture.</title>
        <authorList>
            <person name="Poehlein A."/>
            <person name="Muehling M."/>
            <person name="Daniel R."/>
        </authorList>
    </citation>
    <scope>NUCLEOTIDE SEQUENCE</scope>
</reference>
<evidence type="ECO:0000256" key="1">
    <source>
        <dbReference type="ARBA" id="ARBA00004651"/>
    </source>
</evidence>
<evidence type="ECO:0000256" key="6">
    <source>
        <dbReference type="ARBA" id="ARBA00022989"/>
    </source>
</evidence>
<dbReference type="GO" id="GO:0042910">
    <property type="term" value="F:xenobiotic transmembrane transporter activity"/>
    <property type="evidence" value="ECO:0007669"/>
    <property type="project" value="InterPro"/>
</dbReference>
<keyword evidence="5 10" id="KW-0812">Transmembrane</keyword>
<dbReference type="PANTHER" id="PTHR43298">
    <property type="entry name" value="MULTIDRUG RESISTANCE PROTEIN NORM-RELATED"/>
    <property type="match status" value="1"/>
</dbReference>
<keyword evidence="8 10" id="KW-0472">Membrane</keyword>
<keyword evidence="6 10" id="KW-1133">Transmembrane helix</keyword>
<feature type="transmembrane region" description="Helical" evidence="10">
    <location>
        <begin position="192"/>
        <end position="217"/>
    </location>
</feature>
<feature type="transmembrane region" description="Helical" evidence="10">
    <location>
        <begin position="359"/>
        <end position="377"/>
    </location>
</feature>
<dbReference type="NCBIfam" id="TIGR00797">
    <property type="entry name" value="matE"/>
    <property type="match status" value="1"/>
</dbReference>
<feature type="transmembrane region" description="Helical" evidence="10">
    <location>
        <begin position="424"/>
        <end position="442"/>
    </location>
</feature>
<evidence type="ECO:0000256" key="5">
    <source>
        <dbReference type="ARBA" id="ARBA00022692"/>
    </source>
</evidence>
<organism evidence="11">
    <name type="scientific">mine drainage metagenome</name>
    <dbReference type="NCBI Taxonomy" id="410659"/>
    <lineage>
        <taxon>unclassified sequences</taxon>
        <taxon>metagenomes</taxon>
        <taxon>ecological metagenomes</taxon>
    </lineage>
</organism>
<dbReference type="InterPro" id="IPR050222">
    <property type="entry name" value="MATE_MdtK"/>
</dbReference>
<comment type="caution">
    <text evidence="11">The sequence shown here is derived from an EMBL/GenBank/DDBJ whole genome shotgun (WGS) entry which is preliminary data.</text>
</comment>
<evidence type="ECO:0000256" key="9">
    <source>
        <dbReference type="ARBA" id="ARBA00031636"/>
    </source>
</evidence>
<evidence type="ECO:0000313" key="11">
    <source>
        <dbReference type="EMBL" id="OIR05189.1"/>
    </source>
</evidence>
<gene>
    <name evidence="11" type="primary">norM_3</name>
    <name evidence="11" type="ORF">GALL_127470</name>
</gene>
<name>A0A1J5SM58_9ZZZZ</name>
<dbReference type="PIRSF" id="PIRSF006603">
    <property type="entry name" value="DinF"/>
    <property type="match status" value="1"/>
</dbReference>
<dbReference type="CDD" id="cd13131">
    <property type="entry name" value="MATE_NorM_like"/>
    <property type="match status" value="1"/>
</dbReference>
<feature type="transmembrane region" description="Helical" evidence="10">
    <location>
        <begin position="131"/>
        <end position="151"/>
    </location>
</feature>
<evidence type="ECO:0000256" key="10">
    <source>
        <dbReference type="SAM" id="Phobius"/>
    </source>
</evidence>
<evidence type="ECO:0000256" key="8">
    <source>
        <dbReference type="ARBA" id="ARBA00023136"/>
    </source>
</evidence>
<feature type="transmembrane region" description="Helical" evidence="10">
    <location>
        <begin position="326"/>
        <end position="347"/>
    </location>
</feature>
<protein>
    <recommendedName>
        <fullName evidence="9">Multidrug-efflux transporter</fullName>
    </recommendedName>
</protein>
<evidence type="ECO:0000256" key="7">
    <source>
        <dbReference type="ARBA" id="ARBA00023065"/>
    </source>
</evidence>
<dbReference type="GO" id="GO:0006811">
    <property type="term" value="P:monoatomic ion transport"/>
    <property type="evidence" value="ECO:0007669"/>
    <property type="project" value="UniProtKB-KW"/>
</dbReference>
<keyword evidence="4" id="KW-1003">Cell membrane</keyword>
<evidence type="ECO:0000256" key="3">
    <source>
        <dbReference type="ARBA" id="ARBA00022449"/>
    </source>
</evidence>
<dbReference type="InterPro" id="IPR002528">
    <property type="entry name" value="MATE_fam"/>
</dbReference>
<dbReference type="EMBL" id="MLJW01000052">
    <property type="protein sequence ID" value="OIR05189.1"/>
    <property type="molecule type" value="Genomic_DNA"/>
</dbReference>
<accession>A0A1J5SM58</accession>
<proteinExistence type="predicted"/>
<feature type="transmembrane region" description="Helical" evidence="10">
    <location>
        <begin position="163"/>
        <end position="186"/>
    </location>
</feature>
<dbReference type="Pfam" id="PF01554">
    <property type="entry name" value="MatE"/>
    <property type="match status" value="2"/>
</dbReference>
<evidence type="ECO:0000256" key="4">
    <source>
        <dbReference type="ARBA" id="ARBA00022475"/>
    </source>
</evidence>
<sequence length="456" mass="47619">MIRKLRTSPVLREARATLRLALPIAFGSASQILMGVLDSVMIGRVGAVPLAASAFAGSVFGFFLLAGIGLLLPVAILVSRSHGAGRPTECASWLTHGLTLALAAGGGAALLMAGLSTRLGLFGQPAEVVAIVRPFFLLIAASILPALLFQILRQYAESLGMPLVPMVIMVCCVCLNALLNWTLIYGHLGAPALGLTGAGIGTLVARTTALGSLFFVLRKRLRHAPEWPWSRVTRSQSPGYTRSRFAELLRLGVPSAGQLLFELCAFSASAIMMGWLGTRALAAHQIALSCGSLTFMFPLGVATAASMRLGRALGEGDRERLRPIGLGAFGLAWVAMGTFALVFALFGTQIARGFIEDPAVVALAAHLLIVAAVFQIFDGTQVVGTGSLRGLSDVRVPTLITGFSYCGIAIPVSYFLGVRGIGPIGVWGGLAAGLACAAILLFRRFTRLTGALAHGA</sequence>
<keyword evidence="2" id="KW-0813">Transport</keyword>
<dbReference type="GO" id="GO:0015297">
    <property type="term" value="F:antiporter activity"/>
    <property type="evidence" value="ECO:0007669"/>
    <property type="project" value="UniProtKB-KW"/>
</dbReference>
<keyword evidence="7" id="KW-0406">Ion transport</keyword>
<dbReference type="AlphaFoldDB" id="A0A1J5SM58"/>
<dbReference type="InterPro" id="IPR048279">
    <property type="entry name" value="MdtK-like"/>
</dbReference>
<feature type="transmembrane region" description="Helical" evidence="10">
    <location>
        <begin position="282"/>
        <end position="305"/>
    </location>
</feature>
<evidence type="ECO:0000256" key="2">
    <source>
        <dbReference type="ARBA" id="ARBA00022448"/>
    </source>
</evidence>
<dbReference type="PANTHER" id="PTHR43298:SF2">
    <property type="entry name" value="FMN_FAD EXPORTER YEEO-RELATED"/>
    <property type="match status" value="1"/>
</dbReference>
<feature type="transmembrane region" description="Helical" evidence="10">
    <location>
        <begin position="54"/>
        <end position="78"/>
    </location>
</feature>